<gene>
    <name evidence="1" type="ORF">DW228_06185</name>
</gene>
<dbReference type="RefSeq" id="WP_122330034.1">
    <property type="nucleotide sequence ID" value="NZ_JAQDYY010000001.1"/>
</dbReference>
<accession>A0A396C9S1</accession>
<evidence type="ECO:0000313" key="1">
    <source>
        <dbReference type="EMBL" id="RHH14386.1"/>
    </source>
</evidence>
<protein>
    <recommendedName>
        <fullName evidence="3">Phage virion morphogenesis family protein</fullName>
    </recommendedName>
</protein>
<name>A0A396C9S1_BACFG</name>
<comment type="caution">
    <text evidence="1">The sequence shown here is derived from an EMBL/GenBank/DDBJ whole genome shotgun (WGS) entry which is preliminary data.</text>
</comment>
<organism evidence="1 2">
    <name type="scientific">Bacteroides fragilis</name>
    <dbReference type="NCBI Taxonomy" id="817"/>
    <lineage>
        <taxon>Bacteria</taxon>
        <taxon>Pseudomonadati</taxon>
        <taxon>Bacteroidota</taxon>
        <taxon>Bacteroidia</taxon>
        <taxon>Bacteroidales</taxon>
        <taxon>Bacteroidaceae</taxon>
        <taxon>Bacteroides</taxon>
    </lineage>
</organism>
<sequence>MIELTPQQFISQWVTPRKDPILINRLQKNMTDFVTSAGQYSKSCFQASFFNQGFYRTGQSWKPRQSKWGKRHIHPLLMETGNLFGTILGETGVPFRSGNAKRHNGTKIKSNRVAYTIYTKEGDKNTRKSNFSRGYAAIHNTDPKLHNFKVNKWSNRKPVQRQFIGFNYNVDGYIYRNFVPMLFEGFPK</sequence>
<evidence type="ECO:0008006" key="3">
    <source>
        <dbReference type="Google" id="ProtNLM"/>
    </source>
</evidence>
<dbReference type="AlphaFoldDB" id="A0A396C9S1"/>
<dbReference type="Proteomes" id="UP000266644">
    <property type="component" value="Unassembled WGS sequence"/>
</dbReference>
<proteinExistence type="predicted"/>
<reference evidence="1 2" key="1">
    <citation type="submission" date="2018-08" db="EMBL/GenBank/DDBJ databases">
        <title>A genome reference for cultivated species of the human gut microbiota.</title>
        <authorList>
            <person name="Zou Y."/>
            <person name="Xue W."/>
            <person name="Luo G."/>
        </authorList>
    </citation>
    <scope>NUCLEOTIDE SEQUENCE [LARGE SCALE GENOMIC DNA]</scope>
    <source>
        <strain evidence="1 2">AM18-6</strain>
    </source>
</reference>
<evidence type="ECO:0000313" key="2">
    <source>
        <dbReference type="Proteomes" id="UP000266644"/>
    </source>
</evidence>
<dbReference type="EMBL" id="QRJE01000008">
    <property type="protein sequence ID" value="RHH14386.1"/>
    <property type="molecule type" value="Genomic_DNA"/>
</dbReference>